<keyword evidence="4" id="KW-0255">Endonuclease</keyword>
<dbReference type="Proteomes" id="UP001501638">
    <property type="component" value="Unassembled WGS sequence"/>
</dbReference>
<gene>
    <name evidence="4" type="ORF">GCM10010405_38310</name>
</gene>
<feature type="domain" description="Restriction endonuclease type IV Mrr" evidence="3">
    <location>
        <begin position="135"/>
        <end position="247"/>
    </location>
</feature>
<dbReference type="InterPro" id="IPR052906">
    <property type="entry name" value="Type_IV_Methyl-Rstrct_Enzyme"/>
</dbReference>
<comment type="caution">
    <text evidence="4">The sequence shown here is derived from an EMBL/GenBank/DDBJ whole genome shotgun (WGS) entry which is preliminary data.</text>
</comment>
<dbReference type="Gene3D" id="3.40.1350.10">
    <property type="match status" value="1"/>
</dbReference>
<dbReference type="InterPro" id="IPR007560">
    <property type="entry name" value="Restrct_endonuc_IV_Mrr"/>
</dbReference>
<keyword evidence="2" id="KW-1133">Transmembrane helix</keyword>
<dbReference type="InterPro" id="IPR011335">
    <property type="entry name" value="Restrct_endonuc-II-like"/>
</dbReference>
<keyword evidence="5" id="KW-1185">Reference proteome</keyword>
<keyword evidence="4" id="KW-0378">Hydrolase</keyword>
<evidence type="ECO:0000259" key="3">
    <source>
        <dbReference type="Pfam" id="PF04471"/>
    </source>
</evidence>
<dbReference type="GO" id="GO:0004519">
    <property type="term" value="F:endonuclease activity"/>
    <property type="evidence" value="ECO:0007669"/>
    <property type="project" value="UniProtKB-KW"/>
</dbReference>
<evidence type="ECO:0000256" key="2">
    <source>
        <dbReference type="SAM" id="Phobius"/>
    </source>
</evidence>
<evidence type="ECO:0000256" key="1">
    <source>
        <dbReference type="SAM" id="MobiDB-lite"/>
    </source>
</evidence>
<feature type="transmembrane region" description="Helical" evidence="2">
    <location>
        <begin position="52"/>
        <end position="69"/>
    </location>
</feature>
<organism evidence="4 5">
    <name type="scientific">Streptomyces macrosporus</name>
    <dbReference type="NCBI Taxonomy" id="44032"/>
    <lineage>
        <taxon>Bacteria</taxon>
        <taxon>Bacillati</taxon>
        <taxon>Actinomycetota</taxon>
        <taxon>Actinomycetes</taxon>
        <taxon>Kitasatosporales</taxon>
        <taxon>Streptomycetaceae</taxon>
        <taxon>Streptomyces</taxon>
    </lineage>
</organism>
<keyword evidence="2" id="KW-0812">Transmembrane</keyword>
<dbReference type="RefSeq" id="WP_344324777.1">
    <property type="nucleotide sequence ID" value="NZ_BAAASZ010000027.1"/>
</dbReference>
<dbReference type="PANTHER" id="PTHR30015">
    <property type="entry name" value="MRR RESTRICTION SYSTEM PROTEIN"/>
    <property type="match status" value="1"/>
</dbReference>
<accession>A0ABP5XHM8</accession>
<proteinExistence type="predicted"/>
<evidence type="ECO:0000313" key="4">
    <source>
        <dbReference type="EMBL" id="GAA2450935.1"/>
    </source>
</evidence>
<sequence length="264" mass="27175">MATPARRTRPRNRGPAFDLRRTTLGFVLAAILLVCAGSVARAVAGAVERHPAAVVAVCLLCAPVAVAVLRGGRRFRAARAARRAVGALAEGAETALETLEATAPSPAGHAPGHAPAHTAEAAPERAEPWQAVDHDAMAPEEFERAIAALCERDGCRDVEVVGGAGDLGADVLATAPDGRRVVVQCKRYGETNKVGSQDVQRFGGTCWTVHGAQVAAVVTTSGFTAPAVEYAERCGIVCVDRAALAAWSDGTGPPPWAGPAAPRV</sequence>
<feature type="region of interest" description="Disordered" evidence="1">
    <location>
        <begin position="103"/>
        <end position="127"/>
    </location>
</feature>
<name>A0ABP5XHM8_9ACTN</name>
<keyword evidence="4" id="KW-0540">Nuclease</keyword>
<dbReference type="InterPro" id="IPR011856">
    <property type="entry name" value="tRNA_endonuc-like_dom_sf"/>
</dbReference>
<feature type="compositionally biased region" description="Low complexity" evidence="1">
    <location>
        <begin position="103"/>
        <end position="121"/>
    </location>
</feature>
<dbReference type="EMBL" id="BAAASZ010000027">
    <property type="protein sequence ID" value="GAA2450935.1"/>
    <property type="molecule type" value="Genomic_DNA"/>
</dbReference>
<dbReference type="Pfam" id="PF04471">
    <property type="entry name" value="Mrr_cat"/>
    <property type="match status" value="1"/>
</dbReference>
<dbReference type="SUPFAM" id="SSF52980">
    <property type="entry name" value="Restriction endonuclease-like"/>
    <property type="match status" value="1"/>
</dbReference>
<dbReference type="PANTHER" id="PTHR30015:SF6">
    <property type="entry name" value="SLL1429 PROTEIN"/>
    <property type="match status" value="1"/>
</dbReference>
<reference evidence="5" key="1">
    <citation type="journal article" date="2019" name="Int. J. Syst. Evol. Microbiol.">
        <title>The Global Catalogue of Microorganisms (GCM) 10K type strain sequencing project: providing services to taxonomists for standard genome sequencing and annotation.</title>
        <authorList>
            <consortium name="The Broad Institute Genomics Platform"/>
            <consortium name="The Broad Institute Genome Sequencing Center for Infectious Disease"/>
            <person name="Wu L."/>
            <person name="Ma J."/>
        </authorList>
    </citation>
    <scope>NUCLEOTIDE SEQUENCE [LARGE SCALE GENOMIC DNA]</scope>
    <source>
        <strain evidence="5">JCM 6305</strain>
    </source>
</reference>
<evidence type="ECO:0000313" key="5">
    <source>
        <dbReference type="Proteomes" id="UP001501638"/>
    </source>
</evidence>
<keyword evidence="2" id="KW-0472">Membrane</keyword>
<protein>
    <submittedName>
        <fullName evidence="4">Restriction endonuclease</fullName>
    </submittedName>
</protein>